<dbReference type="InterPro" id="IPR036638">
    <property type="entry name" value="HLH_DNA-bd_sf"/>
</dbReference>
<name>A0A4P9YK48_ROZAC</name>
<evidence type="ECO:0000256" key="1">
    <source>
        <dbReference type="SAM" id="MobiDB-lite"/>
    </source>
</evidence>
<evidence type="ECO:0000313" key="3">
    <source>
        <dbReference type="EMBL" id="RKP19824.1"/>
    </source>
</evidence>
<dbReference type="CDD" id="cd00083">
    <property type="entry name" value="bHLH_SF"/>
    <property type="match status" value="1"/>
</dbReference>
<dbReference type="SUPFAM" id="SSF47459">
    <property type="entry name" value="HLH, helix-loop-helix DNA-binding domain"/>
    <property type="match status" value="1"/>
</dbReference>
<dbReference type="Proteomes" id="UP000281549">
    <property type="component" value="Unassembled WGS sequence"/>
</dbReference>
<protein>
    <recommendedName>
        <fullName evidence="2">BHLH domain-containing protein</fullName>
    </recommendedName>
</protein>
<reference evidence="4" key="1">
    <citation type="journal article" date="2018" name="Nat. Microbiol.">
        <title>Leveraging single-cell genomics to expand the fungal tree of life.</title>
        <authorList>
            <person name="Ahrendt S.R."/>
            <person name="Quandt C.A."/>
            <person name="Ciobanu D."/>
            <person name="Clum A."/>
            <person name="Salamov A."/>
            <person name="Andreopoulos B."/>
            <person name="Cheng J.F."/>
            <person name="Woyke T."/>
            <person name="Pelin A."/>
            <person name="Henrissat B."/>
            <person name="Reynolds N.K."/>
            <person name="Benny G.L."/>
            <person name="Smith M.E."/>
            <person name="James T.Y."/>
            <person name="Grigoriev I.V."/>
        </authorList>
    </citation>
    <scope>NUCLEOTIDE SEQUENCE [LARGE SCALE GENOMIC DNA]</scope>
    <source>
        <strain evidence="4">CSF55</strain>
    </source>
</reference>
<accession>A0A4P9YK48</accession>
<evidence type="ECO:0000259" key="2">
    <source>
        <dbReference type="PROSITE" id="PS50888"/>
    </source>
</evidence>
<dbReference type="Gene3D" id="4.10.280.10">
    <property type="entry name" value="Helix-loop-helix DNA-binding domain"/>
    <property type="match status" value="1"/>
</dbReference>
<organism evidence="3 4">
    <name type="scientific">Rozella allomycis (strain CSF55)</name>
    <dbReference type="NCBI Taxonomy" id="988480"/>
    <lineage>
        <taxon>Eukaryota</taxon>
        <taxon>Fungi</taxon>
        <taxon>Fungi incertae sedis</taxon>
        <taxon>Cryptomycota</taxon>
        <taxon>Cryptomycota incertae sedis</taxon>
        <taxon>Rozella</taxon>
    </lineage>
</organism>
<dbReference type="Pfam" id="PF00010">
    <property type="entry name" value="HLH"/>
    <property type="match status" value="1"/>
</dbReference>
<sequence length="210" mass="24205">MAQEKQCLLNTLEFEKDTAFTSHFTCTDISTAQNLDFYNLNQIDNQPSLLIQEGRRKSSVTDFSGYLSQIVKHTNQWSSILPLKFGAEKDAQDISKSDSYPKVESTSNNENAPDTTINATKYHSFNHSTSINRQRKDAHLKSERERRNRLNDAFDELRDLLPSFYSNPHRATKMSILVEEFMENVLGRGDAAAIEELRKTYKSYKFQANY</sequence>
<gene>
    <name evidence="3" type="ORF">ROZALSC1DRAFT_21949</name>
</gene>
<dbReference type="GO" id="GO:0046983">
    <property type="term" value="F:protein dimerization activity"/>
    <property type="evidence" value="ECO:0007669"/>
    <property type="project" value="InterPro"/>
</dbReference>
<feature type="region of interest" description="Disordered" evidence="1">
    <location>
        <begin position="94"/>
        <end position="117"/>
    </location>
</feature>
<dbReference type="AlphaFoldDB" id="A0A4P9YK48"/>
<proteinExistence type="predicted"/>
<feature type="domain" description="BHLH" evidence="2">
    <location>
        <begin position="134"/>
        <end position="205"/>
    </location>
</feature>
<dbReference type="SMART" id="SM00353">
    <property type="entry name" value="HLH"/>
    <property type="match status" value="1"/>
</dbReference>
<feature type="compositionally biased region" description="Polar residues" evidence="1">
    <location>
        <begin position="104"/>
        <end position="117"/>
    </location>
</feature>
<dbReference type="PROSITE" id="PS50888">
    <property type="entry name" value="BHLH"/>
    <property type="match status" value="1"/>
</dbReference>
<dbReference type="EMBL" id="ML005154">
    <property type="protein sequence ID" value="RKP19824.1"/>
    <property type="molecule type" value="Genomic_DNA"/>
</dbReference>
<evidence type="ECO:0000313" key="4">
    <source>
        <dbReference type="Proteomes" id="UP000281549"/>
    </source>
</evidence>
<dbReference type="InterPro" id="IPR011598">
    <property type="entry name" value="bHLH_dom"/>
</dbReference>